<sequence>MTGATAPWSDDEDDQWDAHAGARAAEPSDESGPGSWVFATVVLVAAVVADAALLSLPFGRLLRLPEPVGQAVLALVFGGVPVATVLAGLGLLVGGPARRLVHLAVALVCIPLSIGAGLSLGLGLSFGPGGIVWAVLMFGIVLAFVLTLAGRALRRPAPHYASNDFAARDRRLTRLVVWGWVVVALVSSVLSTGPFFLLTRLAAGESSSFPPIPVLPVLLAVVVLLLVVRRRGLRRHAVSADALSSPDVDAHPGAEA</sequence>
<dbReference type="EMBL" id="BAAAJX010000001">
    <property type="protein sequence ID" value="GAA1491789.1"/>
    <property type="molecule type" value="Genomic_DNA"/>
</dbReference>
<comment type="caution">
    <text evidence="3">The sequence shown here is derived from an EMBL/GenBank/DDBJ whole genome shotgun (WGS) entry which is preliminary data.</text>
</comment>
<feature type="region of interest" description="Disordered" evidence="1">
    <location>
        <begin position="1"/>
        <end position="32"/>
    </location>
</feature>
<evidence type="ECO:0008006" key="5">
    <source>
        <dbReference type="Google" id="ProtNLM"/>
    </source>
</evidence>
<accession>A0ABP4K221</accession>
<evidence type="ECO:0000313" key="4">
    <source>
        <dbReference type="Proteomes" id="UP001501742"/>
    </source>
</evidence>
<proteinExistence type="predicted"/>
<feature type="transmembrane region" description="Helical" evidence="2">
    <location>
        <begin position="71"/>
        <end position="93"/>
    </location>
</feature>
<organism evidence="3 4">
    <name type="scientific">Curtobacterium herbarum</name>
    <dbReference type="NCBI Taxonomy" id="150122"/>
    <lineage>
        <taxon>Bacteria</taxon>
        <taxon>Bacillati</taxon>
        <taxon>Actinomycetota</taxon>
        <taxon>Actinomycetes</taxon>
        <taxon>Micrococcales</taxon>
        <taxon>Microbacteriaceae</taxon>
        <taxon>Curtobacterium</taxon>
    </lineage>
</organism>
<protein>
    <recommendedName>
        <fullName evidence="5">DUF3159 domain-containing protein</fullName>
    </recommendedName>
</protein>
<feature type="transmembrane region" description="Helical" evidence="2">
    <location>
        <begin position="36"/>
        <end position="59"/>
    </location>
</feature>
<gene>
    <name evidence="3" type="ORF">GCM10009627_01350</name>
</gene>
<evidence type="ECO:0000313" key="3">
    <source>
        <dbReference type="EMBL" id="GAA1491789.1"/>
    </source>
</evidence>
<keyword evidence="2" id="KW-0472">Membrane</keyword>
<feature type="transmembrane region" description="Helical" evidence="2">
    <location>
        <begin position="209"/>
        <end position="228"/>
    </location>
</feature>
<dbReference type="RefSeq" id="WP_204608298.1">
    <property type="nucleotide sequence ID" value="NZ_BAAAJX010000001.1"/>
</dbReference>
<reference evidence="4" key="1">
    <citation type="journal article" date="2019" name="Int. J. Syst. Evol. Microbiol.">
        <title>The Global Catalogue of Microorganisms (GCM) 10K type strain sequencing project: providing services to taxonomists for standard genome sequencing and annotation.</title>
        <authorList>
            <consortium name="The Broad Institute Genomics Platform"/>
            <consortium name="The Broad Institute Genome Sequencing Center for Infectious Disease"/>
            <person name="Wu L."/>
            <person name="Ma J."/>
        </authorList>
    </citation>
    <scope>NUCLEOTIDE SEQUENCE [LARGE SCALE GENOMIC DNA]</scope>
    <source>
        <strain evidence="4">JCM 12140</strain>
    </source>
</reference>
<feature type="transmembrane region" description="Helical" evidence="2">
    <location>
        <begin position="175"/>
        <end position="197"/>
    </location>
</feature>
<feature type="transmembrane region" description="Helical" evidence="2">
    <location>
        <begin position="130"/>
        <end position="154"/>
    </location>
</feature>
<name>A0ABP4K221_9MICO</name>
<dbReference type="Proteomes" id="UP001501742">
    <property type="component" value="Unassembled WGS sequence"/>
</dbReference>
<feature type="transmembrane region" description="Helical" evidence="2">
    <location>
        <begin position="100"/>
        <end position="124"/>
    </location>
</feature>
<keyword evidence="4" id="KW-1185">Reference proteome</keyword>
<evidence type="ECO:0000256" key="1">
    <source>
        <dbReference type="SAM" id="MobiDB-lite"/>
    </source>
</evidence>
<keyword evidence="2" id="KW-1133">Transmembrane helix</keyword>
<keyword evidence="2" id="KW-0812">Transmembrane</keyword>
<evidence type="ECO:0000256" key="2">
    <source>
        <dbReference type="SAM" id="Phobius"/>
    </source>
</evidence>